<protein>
    <submittedName>
        <fullName evidence="2">F-box domain, cyclin-like protein</fullName>
    </submittedName>
</protein>
<dbReference type="PROSITE" id="PS50181">
    <property type="entry name" value="FBOX"/>
    <property type="match status" value="1"/>
</dbReference>
<evidence type="ECO:0000259" key="1">
    <source>
        <dbReference type="PROSITE" id="PS50181"/>
    </source>
</evidence>
<sequence>MTDTTSEGCSLHNVPLEVLLNIVYPLSTTDLGCLRLTSRFLEQSLYTTFADEFFTRKQFMISDDSLQALVDISHSRLAHHLRSVHFGLDRFADGIQRPLSDDEKERKFRERYANNFTLWNTGHHRDMMAEAFRNLPNLEGVVIRDGNSRRQSRNGPNTEWHSYGYTTAFNETGVSLNPGLSSIWNTGLNQYCSQVFIALLFALGAAKAKIKGIEILSRNFNHLHDFAFNIPKYLEPTVVPVLQGLEKLHLCIDLSWRSQNVELVSNTGPNRSASDLSLRTFLSHTTNLRNLRINENHTNSIGLANFIDWVVDGGSDGTNISMPKLEELSLGTMNIDSTRLLKLISKFATSIQSLEIWKVTMVHSLQPDVRGLPTNEVFWSSFLTKLTEVPGLELRHLKLGMLKQHWRGVLAPAPINFVRTGPTIQYTGIDWKLFVEEIIPLMEAPHFEIDDLQDDILRFLMNGEGAALGLMDDDADEQEFLAWDGDSEPDVEDFNFV</sequence>
<dbReference type="AlphaFoldDB" id="A0A167CWU1"/>
<reference evidence="2 3" key="1">
    <citation type="journal article" date="2016" name="Genome Biol. Evol.">
        <title>Divergent and convergent evolution of fungal pathogenicity.</title>
        <authorList>
            <person name="Shang Y."/>
            <person name="Xiao G."/>
            <person name="Zheng P."/>
            <person name="Cen K."/>
            <person name="Zhan S."/>
            <person name="Wang C."/>
        </authorList>
    </citation>
    <scope>NUCLEOTIDE SEQUENCE [LARGE SCALE GENOMIC DNA]</scope>
    <source>
        <strain evidence="2 3">RCEF 4871</strain>
    </source>
</reference>
<dbReference type="InterPro" id="IPR001810">
    <property type="entry name" value="F-box_dom"/>
</dbReference>
<name>A0A167CWU1_METRR</name>
<comment type="caution">
    <text evidence="2">The sequence shown here is derived from an EMBL/GenBank/DDBJ whole genome shotgun (WGS) entry which is preliminary data.</text>
</comment>
<feature type="domain" description="F-box" evidence="1">
    <location>
        <begin position="8"/>
        <end position="57"/>
    </location>
</feature>
<accession>A0A167CWU1</accession>
<evidence type="ECO:0000313" key="3">
    <source>
        <dbReference type="Proteomes" id="UP000243498"/>
    </source>
</evidence>
<gene>
    <name evidence="2" type="ORF">NOR_05179</name>
</gene>
<proteinExistence type="predicted"/>
<dbReference type="Proteomes" id="UP000243498">
    <property type="component" value="Unassembled WGS sequence"/>
</dbReference>
<dbReference type="OMA" id="FGMMNVE"/>
<keyword evidence="3" id="KW-1185">Reference proteome</keyword>
<organism evidence="2 3">
    <name type="scientific">Metarhizium rileyi (strain RCEF 4871)</name>
    <name type="common">Nomuraea rileyi</name>
    <dbReference type="NCBI Taxonomy" id="1649241"/>
    <lineage>
        <taxon>Eukaryota</taxon>
        <taxon>Fungi</taxon>
        <taxon>Dikarya</taxon>
        <taxon>Ascomycota</taxon>
        <taxon>Pezizomycotina</taxon>
        <taxon>Sordariomycetes</taxon>
        <taxon>Hypocreomycetidae</taxon>
        <taxon>Hypocreales</taxon>
        <taxon>Clavicipitaceae</taxon>
        <taxon>Metarhizium</taxon>
    </lineage>
</organism>
<dbReference type="OrthoDB" id="5279008at2759"/>
<dbReference type="STRING" id="1081105.A0A167CWU1"/>
<dbReference type="EMBL" id="AZHC01000015">
    <property type="protein sequence ID" value="OAA41671.1"/>
    <property type="molecule type" value="Genomic_DNA"/>
</dbReference>
<evidence type="ECO:0000313" key="2">
    <source>
        <dbReference type="EMBL" id="OAA41671.1"/>
    </source>
</evidence>